<dbReference type="SUPFAM" id="SSF50814">
    <property type="entry name" value="Lipocalins"/>
    <property type="match status" value="1"/>
</dbReference>
<dbReference type="PROSITE" id="PS51670">
    <property type="entry name" value="SHKT"/>
    <property type="match status" value="1"/>
</dbReference>
<accession>A0A2A2JPA8</accession>
<dbReference type="SUPFAM" id="SSF57196">
    <property type="entry name" value="EGF/Laminin"/>
    <property type="match status" value="2"/>
</dbReference>
<keyword evidence="1 4" id="KW-0245">EGF-like domain</keyword>
<evidence type="ECO:0000256" key="5">
    <source>
        <dbReference type="SAM" id="MobiDB-lite"/>
    </source>
</evidence>
<evidence type="ECO:0000256" key="2">
    <source>
        <dbReference type="ARBA" id="ARBA00022737"/>
    </source>
</evidence>
<evidence type="ECO:0000259" key="7">
    <source>
        <dbReference type="PROSITE" id="PS51670"/>
    </source>
</evidence>
<dbReference type="Pfam" id="PF12661">
    <property type="entry name" value="hEGF"/>
    <property type="match status" value="2"/>
</dbReference>
<evidence type="ECO:0008006" key="10">
    <source>
        <dbReference type="Google" id="ProtNLM"/>
    </source>
</evidence>
<dbReference type="Pfam" id="PF00008">
    <property type="entry name" value="EGF"/>
    <property type="match status" value="1"/>
</dbReference>
<feature type="disulfide bond" evidence="4">
    <location>
        <begin position="311"/>
        <end position="320"/>
    </location>
</feature>
<evidence type="ECO:0000256" key="4">
    <source>
        <dbReference type="PROSITE-ProRule" id="PRU00076"/>
    </source>
</evidence>
<dbReference type="Gene3D" id="2.10.25.10">
    <property type="entry name" value="Laminin"/>
    <property type="match status" value="2"/>
</dbReference>
<feature type="compositionally biased region" description="Basic and acidic residues" evidence="5">
    <location>
        <begin position="52"/>
        <end position="61"/>
    </location>
</feature>
<evidence type="ECO:0000256" key="3">
    <source>
        <dbReference type="ARBA" id="ARBA00023157"/>
    </source>
</evidence>
<name>A0A2A2JPA8_9BILA</name>
<evidence type="ECO:0000256" key="1">
    <source>
        <dbReference type="ARBA" id="ARBA00022536"/>
    </source>
</evidence>
<comment type="caution">
    <text evidence="4">Lacks conserved residue(s) required for the propagation of feature annotation.</text>
</comment>
<feature type="domain" description="ShKT" evidence="7">
    <location>
        <begin position="358"/>
        <end position="393"/>
    </location>
</feature>
<dbReference type="SMART" id="SM00181">
    <property type="entry name" value="EGF"/>
    <property type="match status" value="3"/>
</dbReference>
<organism evidence="8 9">
    <name type="scientific">Diploscapter pachys</name>
    <dbReference type="NCBI Taxonomy" id="2018661"/>
    <lineage>
        <taxon>Eukaryota</taxon>
        <taxon>Metazoa</taxon>
        <taxon>Ecdysozoa</taxon>
        <taxon>Nematoda</taxon>
        <taxon>Chromadorea</taxon>
        <taxon>Rhabditida</taxon>
        <taxon>Rhabditina</taxon>
        <taxon>Rhabditomorpha</taxon>
        <taxon>Rhabditoidea</taxon>
        <taxon>Rhabditidae</taxon>
        <taxon>Diploscapter</taxon>
    </lineage>
</organism>
<dbReference type="EMBL" id="LIAE01010316">
    <property type="protein sequence ID" value="PAV63349.1"/>
    <property type="molecule type" value="Genomic_DNA"/>
</dbReference>
<dbReference type="AlphaFoldDB" id="A0A2A2JPA8"/>
<dbReference type="InterPro" id="IPR013032">
    <property type="entry name" value="EGF-like_CS"/>
</dbReference>
<dbReference type="PROSITE" id="PS00022">
    <property type="entry name" value="EGF_1"/>
    <property type="match status" value="2"/>
</dbReference>
<feature type="region of interest" description="Disordered" evidence="5">
    <location>
        <begin position="42"/>
        <end position="87"/>
    </location>
</feature>
<dbReference type="PROSITE" id="PS50026">
    <property type="entry name" value="EGF_3"/>
    <property type="match status" value="2"/>
</dbReference>
<feature type="disulfide bond" evidence="4">
    <location>
        <begin position="273"/>
        <end position="282"/>
    </location>
</feature>
<dbReference type="PANTHER" id="PTHR24033">
    <property type="entry name" value="EGF-LIKE DOMAIN-CONTAINING PROTEIN"/>
    <property type="match status" value="1"/>
</dbReference>
<dbReference type="SMART" id="SM00254">
    <property type="entry name" value="ShKT"/>
    <property type="match status" value="1"/>
</dbReference>
<evidence type="ECO:0000313" key="8">
    <source>
        <dbReference type="EMBL" id="PAV63349.1"/>
    </source>
</evidence>
<dbReference type="OrthoDB" id="283575at2759"/>
<dbReference type="Pfam" id="PF01549">
    <property type="entry name" value="ShK"/>
    <property type="match status" value="1"/>
</dbReference>
<feature type="domain" description="EGF-like" evidence="6">
    <location>
        <begin position="284"/>
        <end position="321"/>
    </location>
</feature>
<dbReference type="InterPro" id="IPR000742">
    <property type="entry name" value="EGF"/>
</dbReference>
<dbReference type="PANTHER" id="PTHR24033:SF151">
    <property type="entry name" value="NOTCH 2"/>
    <property type="match status" value="1"/>
</dbReference>
<dbReference type="Gene3D" id="2.40.128.20">
    <property type="match status" value="1"/>
</dbReference>
<gene>
    <name evidence="8" type="ORF">WR25_25471</name>
</gene>
<comment type="caution">
    <text evidence="8">The sequence shown here is derived from an EMBL/GenBank/DDBJ whole genome shotgun (WGS) entry which is preliminary data.</text>
</comment>
<keyword evidence="2" id="KW-0677">Repeat</keyword>
<protein>
    <recommendedName>
        <fullName evidence="10">EGF-like domain-containing protein</fullName>
    </recommendedName>
</protein>
<dbReference type="CDD" id="cd00054">
    <property type="entry name" value="EGF_CA"/>
    <property type="match status" value="1"/>
</dbReference>
<keyword evidence="9" id="KW-1185">Reference proteome</keyword>
<dbReference type="InterPro" id="IPR051830">
    <property type="entry name" value="NOTCH_homolog"/>
</dbReference>
<keyword evidence="3 4" id="KW-1015">Disulfide bond</keyword>
<sequence length="539" mass="61196">MESFLRPANMVDVHLDPSLFLYKNNTEDVVVQANPKILYLKGKGRKQPSQKISERSLKSGEETGTTTADFEGMTPTSAEMAESEDEKPMLVSNFELNEDSTKATDTHKDFPDPEQMFVTQTNDFSVPFEARDDVFADSAENPFQFDDRITDPSTQLETVVPRQTTFDEFTTLLPEESNHSLAELIQKEEESLPHRKFIVERVLHVLSPNETTSPRLRTGDVRFLNAQNHFIQRDFIEENDADTVEEKPCKEANFCLNGGQCFQNSEGKPICLCEAGFIGNNCEMKDACLNHACANNATCESVSEKIYKCNCRKGFAGVYCDFVCDLQCGNGECIEKQGNLMCKCNPGWKGYKCDIRPCRDIFNTCRIWKREGQCENQLTTFFDINCAASCEICTVNNETMEEVSHLPLQPTLSVFSWLIGEWQTNFKDDVHVTHGFLTIDQYTSDPSSSISLMSVSNLGAIMIEEGKMTTPKNKYDGPRLDLALKYNHIPDELKEKVDKITRTFTTRNGQLIQYITSELRSKTTKHTKIYRKIQDVDFS</sequence>
<evidence type="ECO:0000259" key="6">
    <source>
        <dbReference type="PROSITE" id="PS50026"/>
    </source>
</evidence>
<evidence type="ECO:0000313" key="9">
    <source>
        <dbReference type="Proteomes" id="UP000218231"/>
    </source>
</evidence>
<proteinExistence type="predicted"/>
<dbReference type="STRING" id="2018661.A0A2A2JPA8"/>
<feature type="domain" description="EGF-like" evidence="6">
    <location>
        <begin position="245"/>
        <end position="283"/>
    </location>
</feature>
<reference evidence="8 9" key="1">
    <citation type="journal article" date="2017" name="Curr. Biol.">
        <title>Genome architecture and evolution of a unichromosomal asexual nematode.</title>
        <authorList>
            <person name="Fradin H."/>
            <person name="Zegar C."/>
            <person name="Gutwein M."/>
            <person name="Lucas J."/>
            <person name="Kovtun M."/>
            <person name="Corcoran D."/>
            <person name="Baugh L.R."/>
            <person name="Kiontke K."/>
            <person name="Gunsalus K."/>
            <person name="Fitch D.H."/>
            <person name="Piano F."/>
        </authorList>
    </citation>
    <scope>NUCLEOTIDE SEQUENCE [LARGE SCALE GENOMIC DNA]</scope>
    <source>
        <strain evidence="8">PF1309</strain>
    </source>
</reference>
<dbReference type="InterPro" id="IPR012674">
    <property type="entry name" value="Calycin"/>
</dbReference>
<dbReference type="Proteomes" id="UP000218231">
    <property type="component" value="Unassembled WGS sequence"/>
</dbReference>
<dbReference type="PROSITE" id="PS01186">
    <property type="entry name" value="EGF_2"/>
    <property type="match status" value="1"/>
</dbReference>
<dbReference type="InterPro" id="IPR003582">
    <property type="entry name" value="ShKT_dom"/>
</dbReference>